<reference evidence="1 2" key="1">
    <citation type="journal article" date="2013" name="Stand. Genomic Sci.">
        <title>Genomic Encyclopedia of Type Strains, Phase I: The one thousand microbial genomes (KMG-I) project.</title>
        <authorList>
            <person name="Kyrpides N.C."/>
            <person name="Woyke T."/>
            <person name="Eisen J.A."/>
            <person name="Garrity G."/>
            <person name="Lilburn T.G."/>
            <person name="Beck B.J."/>
            <person name="Whitman W.B."/>
            <person name="Hugenholtz P."/>
            <person name="Klenk H.P."/>
        </authorList>
    </citation>
    <scope>NUCLEOTIDE SEQUENCE [LARGE SCALE GENOMIC DNA]</scope>
    <source>
        <strain evidence="1 2">DSM 13484</strain>
    </source>
</reference>
<comment type="caution">
    <text evidence="1">The sequence shown here is derived from an EMBL/GenBank/DDBJ whole genome shotgun (WGS) entry which is preliminary data.</text>
</comment>
<gene>
    <name evidence="1" type="ORF">LX66_4508</name>
</gene>
<dbReference type="AlphaFoldDB" id="A0A562STP0"/>
<dbReference type="EMBL" id="VLLG01000005">
    <property type="protein sequence ID" value="TWI84146.1"/>
    <property type="molecule type" value="Genomic_DNA"/>
</dbReference>
<dbReference type="Proteomes" id="UP000316778">
    <property type="component" value="Unassembled WGS sequence"/>
</dbReference>
<evidence type="ECO:0000313" key="1">
    <source>
        <dbReference type="EMBL" id="TWI84146.1"/>
    </source>
</evidence>
<accession>A0A562STP0</accession>
<sequence>MDITEMTNGKRAALIEESEAWRRQLALLEDENIHFKTRLAGILRHDFRKDQLEQLEYFQNRFLKMDEQLSLLRHEVGEQLYLLSQAGMHQNGQFKKVQDLQKRLEVKIIIVHENFSKLSTEFNGYLQEHFPLP</sequence>
<evidence type="ECO:0000313" key="2">
    <source>
        <dbReference type="Proteomes" id="UP000316778"/>
    </source>
</evidence>
<name>A0A562STP0_CHIJA</name>
<organism evidence="1 2">
    <name type="scientific">Chitinophaga japonensis</name>
    <name type="common">Flexibacter japonensis</name>
    <dbReference type="NCBI Taxonomy" id="104662"/>
    <lineage>
        <taxon>Bacteria</taxon>
        <taxon>Pseudomonadati</taxon>
        <taxon>Bacteroidota</taxon>
        <taxon>Chitinophagia</taxon>
        <taxon>Chitinophagales</taxon>
        <taxon>Chitinophagaceae</taxon>
        <taxon>Chitinophaga</taxon>
    </lineage>
</organism>
<protein>
    <submittedName>
        <fullName evidence="1">Uncharacterized protein</fullName>
    </submittedName>
</protein>
<proteinExistence type="predicted"/>
<keyword evidence="2" id="KW-1185">Reference proteome</keyword>